<feature type="transmembrane region" description="Helical" evidence="1">
    <location>
        <begin position="30"/>
        <end position="55"/>
    </location>
</feature>
<evidence type="ECO:0000256" key="1">
    <source>
        <dbReference type="SAM" id="Phobius"/>
    </source>
</evidence>
<proteinExistence type="predicted"/>
<comment type="caution">
    <text evidence="2">The sequence shown here is derived from an EMBL/GenBank/DDBJ whole genome shotgun (WGS) entry which is preliminary data.</text>
</comment>
<gene>
    <name evidence="2" type="ORF">BWP39_26005</name>
</gene>
<dbReference type="EMBL" id="MTZV01000006">
    <property type="protein sequence ID" value="PCE23142.1"/>
    <property type="molecule type" value="Genomic_DNA"/>
</dbReference>
<keyword evidence="1" id="KW-0472">Membrane</keyword>
<protein>
    <submittedName>
        <fullName evidence="2">Uncharacterized protein</fullName>
    </submittedName>
</protein>
<keyword evidence="1" id="KW-0812">Transmembrane</keyword>
<keyword evidence="1" id="KW-1133">Transmembrane helix</keyword>
<dbReference type="AlphaFoldDB" id="A0A2A4ERT5"/>
<dbReference type="Proteomes" id="UP000218022">
    <property type="component" value="Unassembled WGS sequence"/>
</dbReference>
<evidence type="ECO:0000313" key="3">
    <source>
        <dbReference type="Proteomes" id="UP000218022"/>
    </source>
</evidence>
<sequence>MRDHRTTLLRIADETTHDVSRLIHSSGGLAFGRGLITTIIALVLGFLGLLGVPVFHFPST</sequence>
<organism evidence="2 3">
    <name type="scientific">Paraburkholderia acidicola</name>
    <dbReference type="NCBI Taxonomy" id="1912599"/>
    <lineage>
        <taxon>Bacteria</taxon>
        <taxon>Pseudomonadati</taxon>
        <taxon>Pseudomonadota</taxon>
        <taxon>Betaproteobacteria</taxon>
        <taxon>Burkholderiales</taxon>
        <taxon>Burkholderiaceae</taxon>
        <taxon>Paraburkholderia</taxon>
    </lineage>
</organism>
<evidence type="ECO:0000313" key="2">
    <source>
        <dbReference type="EMBL" id="PCE23142.1"/>
    </source>
</evidence>
<reference evidence="2 3" key="1">
    <citation type="submission" date="2017-01" db="EMBL/GenBank/DDBJ databases">
        <title>Whole-Genome Shotgun Sequencing of Two beta-Proteobacterial Species in Search of the Bulgecin Biosynthetic Cluster.</title>
        <authorList>
            <person name="Horsman M.E."/>
            <person name="Marous D.R."/>
            <person name="Li R."/>
            <person name="Oliver R.A."/>
            <person name="Byun B."/>
            <person name="Emrich S.J."/>
            <person name="Boggess B."/>
            <person name="Townsend C.A."/>
            <person name="Mobashery S."/>
        </authorList>
    </citation>
    <scope>NUCLEOTIDE SEQUENCE [LARGE SCALE GENOMIC DNA]</scope>
    <source>
        <strain evidence="2 3">ATCC 31363</strain>
    </source>
</reference>
<name>A0A2A4ERT5_9BURK</name>
<accession>A0A2A4ERT5</accession>